<organism evidence="2 3">
    <name type="scientific">Candidatus Marithioploca araucensis</name>
    <dbReference type="NCBI Taxonomy" id="70273"/>
    <lineage>
        <taxon>Bacteria</taxon>
        <taxon>Pseudomonadati</taxon>
        <taxon>Pseudomonadota</taxon>
        <taxon>Gammaproteobacteria</taxon>
        <taxon>Thiotrichales</taxon>
        <taxon>Thiotrichaceae</taxon>
        <taxon>Candidatus Marithioploca</taxon>
    </lineage>
</organism>
<evidence type="ECO:0000256" key="1">
    <source>
        <dbReference type="ARBA" id="ARBA00009981"/>
    </source>
</evidence>
<keyword evidence="3" id="KW-1185">Reference proteome</keyword>
<reference evidence="2" key="1">
    <citation type="submission" date="2023-06" db="EMBL/GenBank/DDBJ databases">
        <title>Uncultivated large filamentous bacteria from sulfidic sediments reveal new species and different genomic features in energy metabolism and defense.</title>
        <authorList>
            <person name="Fonseca A."/>
        </authorList>
    </citation>
    <scope>NUCLEOTIDE SEQUENCE</scope>
    <source>
        <strain evidence="2">HSG4</strain>
    </source>
</reference>
<dbReference type="SUPFAM" id="SSF143120">
    <property type="entry name" value="YefM-like"/>
    <property type="match status" value="1"/>
</dbReference>
<proteinExistence type="inferred from homology"/>
<dbReference type="EMBL" id="JAUCGM010000896">
    <property type="protein sequence ID" value="MDM8563816.1"/>
    <property type="molecule type" value="Genomic_DNA"/>
</dbReference>
<evidence type="ECO:0000313" key="2">
    <source>
        <dbReference type="EMBL" id="MDM8563816.1"/>
    </source>
</evidence>
<gene>
    <name evidence="2" type="ORF">QUF54_10730</name>
</gene>
<comment type="caution">
    <text evidence="2">The sequence shown here is derived from an EMBL/GenBank/DDBJ whole genome shotgun (WGS) entry which is preliminary data.</text>
</comment>
<comment type="similarity">
    <text evidence="1">Belongs to the phD/YefM antitoxin family.</text>
</comment>
<protein>
    <recommendedName>
        <fullName evidence="4">Antitoxin</fullName>
    </recommendedName>
</protein>
<dbReference type="Proteomes" id="UP001171945">
    <property type="component" value="Unassembled WGS sequence"/>
</dbReference>
<name>A0ABT7VW94_9GAMM</name>
<accession>A0ABT7VW94</accession>
<evidence type="ECO:0000313" key="3">
    <source>
        <dbReference type="Proteomes" id="UP001171945"/>
    </source>
</evidence>
<evidence type="ECO:0008006" key="4">
    <source>
        <dbReference type="Google" id="ProtNLM"/>
    </source>
</evidence>
<dbReference type="Gene3D" id="3.40.1620.10">
    <property type="entry name" value="YefM-like domain"/>
    <property type="match status" value="1"/>
</dbReference>
<feature type="non-terminal residue" evidence="2">
    <location>
        <position position="82"/>
    </location>
</feature>
<sequence length="82" mass="9331">MLETTADYLRQNLQQQVAYCVESHEVLHVKQEKGESFVVLGVEDWQAIEETLFLNRIPGLVDSIHQAHQDVLEKGDIAEALN</sequence>
<dbReference type="InterPro" id="IPR036165">
    <property type="entry name" value="YefM-like_sf"/>
</dbReference>